<dbReference type="Gene3D" id="1.20.1730.10">
    <property type="entry name" value="Sodium/glucose cotransporter"/>
    <property type="match status" value="1"/>
</dbReference>
<name>X0PTX8_RHOWR</name>
<dbReference type="PANTHER" id="PTHR48086:SF3">
    <property type="entry name" value="SODIUM_PROLINE SYMPORTER"/>
    <property type="match status" value="1"/>
</dbReference>
<feature type="transmembrane region" description="Helical" evidence="14">
    <location>
        <begin position="436"/>
        <end position="454"/>
    </location>
</feature>
<keyword evidence="3" id="KW-0813">Transport</keyword>
<dbReference type="Pfam" id="PF00474">
    <property type="entry name" value="SSF"/>
    <property type="match status" value="1"/>
</dbReference>
<feature type="transmembrane region" description="Helical" evidence="14">
    <location>
        <begin position="407"/>
        <end position="424"/>
    </location>
</feature>
<dbReference type="GO" id="GO:0006814">
    <property type="term" value="P:sodium ion transport"/>
    <property type="evidence" value="ECO:0007669"/>
    <property type="project" value="UniProtKB-KW"/>
</dbReference>
<evidence type="ECO:0000256" key="11">
    <source>
        <dbReference type="ARBA" id="ARBA00023201"/>
    </source>
</evidence>
<dbReference type="CDD" id="cd10322">
    <property type="entry name" value="SLC5sbd"/>
    <property type="match status" value="1"/>
</dbReference>
<feature type="transmembrane region" description="Helical" evidence="14">
    <location>
        <begin position="265"/>
        <end position="284"/>
    </location>
</feature>
<dbReference type="PROSITE" id="PS50283">
    <property type="entry name" value="NA_SOLUT_SYMP_3"/>
    <property type="match status" value="1"/>
</dbReference>
<sequence length="478" mass="50013">MPTTIIVSIIVGIYLVSLVSISIRVRKSGSTSEGFVNGGKLFLPVVIGLFMASEVIGTSASIGTAQGAYENGISVGWNIAALGLGFILFAIFLAAKFRELNEITISGALERAYGGTVRRLTSITMIASLLLVATAAYASGGAMFSTLFSVNSSLSIVFVGVISSLYVAIGGMRSVVYTNLVNITVKIIGILIVAGFAYHLVGGYHGLRISLPANMLSWDGIGYAQMGAWLIAGAGAMFSTQYVVQSITTVGDGAKARRASFYTSLILIPYGFIAALIGVSAAALHPEIDSIQALPTIVMDLNPVLAGVAVTGLAASVFGLISALTIGSSTLLLKDFYDPYFNRSGDDRRSVLFSRASVVVCGMIPVVLALFATEVLEVTFLAKALRASLSVFVVLMFYKPGFGTKEGALAAVAISLLATIGWYLTGNPFGIDNAYVAIAVPIIVMSFTHLFHLGSKADSPLPQPGLDFSPAKKNAIHS</sequence>
<keyword evidence="5 14" id="KW-0812">Transmembrane</keyword>
<feature type="transmembrane region" description="Helical" evidence="14">
    <location>
        <begin position="75"/>
        <end position="95"/>
    </location>
</feature>
<keyword evidence="6" id="KW-0769">Symport</keyword>
<keyword evidence="16" id="KW-1185">Reference proteome</keyword>
<keyword evidence="4" id="KW-1003">Cell membrane</keyword>
<evidence type="ECO:0000256" key="1">
    <source>
        <dbReference type="ARBA" id="ARBA00004651"/>
    </source>
</evidence>
<keyword evidence="7 14" id="KW-1133">Transmembrane helix</keyword>
<protein>
    <recommendedName>
        <fullName evidence="17">SSS family transporter</fullName>
    </recommendedName>
</protein>
<dbReference type="GO" id="GO:0015293">
    <property type="term" value="F:symporter activity"/>
    <property type="evidence" value="ECO:0007669"/>
    <property type="project" value="UniProtKB-KW"/>
</dbReference>
<evidence type="ECO:0000256" key="8">
    <source>
        <dbReference type="ARBA" id="ARBA00023053"/>
    </source>
</evidence>
<comment type="similarity">
    <text evidence="2 13">Belongs to the sodium:solute symporter (SSF) (TC 2.A.21) family.</text>
</comment>
<keyword evidence="11" id="KW-0739">Sodium transport</keyword>
<feature type="transmembrane region" description="Helical" evidence="14">
    <location>
        <begin position="116"/>
        <end position="138"/>
    </location>
</feature>
<evidence type="ECO:0000256" key="14">
    <source>
        <dbReference type="SAM" id="Phobius"/>
    </source>
</evidence>
<evidence type="ECO:0000256" key="5">
    <source>
        <dbReference type="ARBA" id="ARBA00022692"/>
    </source>
</evidence>
<evidence type="ECO:0000256" key="10">
    <source>
        <dbReference type="ARBA" id="ARBA00023136"/>
    </source>
</evidence>
<dbReference type="RefSeq" id="WP_052033298.1">
    <property type="nucleotide sequence ID" value="NZ_BAWF01000031.1"/>
</dbReference>
<evidence type="ECO:0000256" key="4">
    <source>
        <dbReference type="ARBA" id="ARBA00022475"/>
    </source>
</evidence>
<evidence type="ECO:0000256" key="9">
    <source>
        <dbReference type="ARBA" id="ARBA00023065"/>
    </source>
</evidence>
<dbReference type="InterPro" id="IPR038377">
    <property type="entry name" value="Na/Glc_symporter_sf"/>
</dbReference>
<evidence type="ECO:0000256" key="12">
    <source>
        <dbReference type="ARBA" id="ARBA00033708"/>
    </source>
</evidence>
<dbReference type="PANTHER" id="PTHR48086">
    <property type="entry name" value="SODIUM/PROLINE SYMPORTER-RELATED"/>
    <property type="match status" value="1"/>
</dbReference>
<gene>
    <name evidence="15" type="ORF">RW1_031_01280</name>
</gene>
<evidence type="ECO:0000256" key="3">
    <source>
        <dbReference type="ARBA" id="ARBA00022448"/>
    </source>
</evidence>
<keyword evidence="9" id="KW-0406">Ion transport</keyword>
<comment type="catalytic activity">
    <reaction evidence="12">
        <text>L-proline(in) + Na(+)(in) = L-proline(out) + Na(+)(out)</text>
        <dbReference type="Rhea" id="RHEA:28967"/>
        <dbReference type="ChEBI" id="CHEBI:29101"/>
        <dbReference type="ChEBI" id="CHEBI:60039"/>
    </reaction>
</comment>
<organism evidence="15 16">
    <name type="scientific">Rhodococcus wratislaviensis NBRC 100605</name>
    <dbReference type="NCBI Taxonomy" id="1219028"/>
    <lineage>
        <taxon>Bacteria</taxon>
        <taxon>Bacillati</taxon>
        <taxon>Actinomycetota</taxon>
        <taxon>Actinomycetes</taxon>
        <taxon>Mycobacteriales</taxon>
        <taxon>Nocardiaceae</taxon>
        <taxon>Rhodococcus</taxon>
    </lineage>
</organism>
<evidence type="ECO:0000313" key="15">
    <source>
        <dbReference type="EMBL" id="GAF46543.1"/>
    </source>
</evidence>
<comment type="subcellular location">
    <subcellularLocation>
        <location evidence="1">Cell membrane</location>
        <topology evidence="1">Multi-pass membrane protein</topology>
    </subcellularLocation>
</comment>
<dbReference type="Proteomes" id="UP000019491">
    <property type="component" value="Unassembled WGS sequence"/>
</dbReference>
<dbReference type="InterPro" id="IPR050277">
    <property type="entry name" value="Sodium:Solute_Symporter"/>
</dbReference>
<keyword evidence="10 14" id="KW-0472">Membrane</keyword>
<proteinExistence type="inferred from homology"/>
<reference evidence="15 16" key="1">
    <citation type="submission" date="2014-02" db="EMBL/GenBank/DDBJ databases">
        <title>Whole genome shotgun sequence of Rhodococcus wratislaviensis NBRC 100605.</title>
        <authorList>
            <person name="Hosoyama A."/>
            <person name="Tsuchikane K."/>
            <person name="Yoshida I."/>
            <person name="Ohji S."/>
            <person name="Ichikawa N."/>
            <person name="Yamazoe A."/>
            <person name="Fujita N."/>
        </authorList>
    </citation>
    <scope>NUCLEOTIDE SEQUENCE [LARGE SCALE GENOMIC DNA]</scope>
    <source>
        <strain evidence="15 16">NBRC 100605</strain>
    </source>
</reference>
<keyword evidence="8" id="KW-0915">Sodium</keyword>
<feature type="transmembrane region" description="Helical" evidence="14">
    <location>
        <begin position="180"/>
        <end position="201"/>
    </location>
</feature>
<dbReference type="GO" id="GO:0005886">
    <property type="term" value="C:plasma membrane"/>
    <property type="evidence" value="ECO:0007669"/>
    <property type="project" value="UniProtKB-SubCell"/>
</dbReference>
<evidence type="ECO:0008006" key="17">
    <source>
        <dbReference type="Google" id="ProtNLM"/>
    </source>
</evidence>
<dbReference type="OrthoDB" id="3651542at2"/>
<dbReference type="InterPro" id="IPR001734">
    <property type="entry name" value="Na/solute_symporter"/>
</dbReference>
<comment type="caution">
    <text evidence="15">The sequence shown here is derived from an EMBL/GenBank/DDBJ whole genome shotgun (WGS) entry which is preliminary data.</text>
</comment>
<feature type="transmembrane region" description="Helical" evidence="14">
    <location>
        <begin position="41"/>
        <end position="63"/>
    </location>
</feature>
<dbReference type="EMBL" id="BAWF01000031">
    <property type="protein sequence ID" value="GAF46543.1"/>
    <property type="molecule type" value="Genomic_DNA"/>
</dbReference>
<evidence type="ECO:0000256" key="2">
    <source>
        <dbReference type="ARBA" id="ARBA00006434"/>
    </source>
</evidence>
<feature type="transmembrane region" description="Helical" evidence="14">
    <location>
        <begin position="221"/>
        <end position="244"/>
    </location>
</feature>
<dbReference type="AlphaFoldDB" id="X0PTX8"/>
<evidence type="ECO:0000313" key="16">
    <source>
        <dbReference type="Proteomes" id="UP000019491"/>
    </source>
</evidence>
<feature type="transmembrane region" description="Helical" evidence="14">
    <location>
        <begin position="352"/>
        <end position="372"/>
    </location>
</feature>
<feature type="transmembrane region" description="Helical" evidence="14">
    <location>
        <begin position="6"/>
        <end position="25"/>
    </location>
</feature>
<accession>X0PTX8</accession>
<feature type="transmembrane region" description="Helical" evidence="14">
    <location>
        <begin position="144"/>
        <end position="168"/>
    </location>
</feature>
<feature type="transmembrane region" description="Helical" evidence="14">
    <location>
        <begin position="304"/>
        <end position="332"/>
    </location>
</feature>
<evidence type="ECO:0000256" key="13">
    <source>
        <dbReference type="RuleBase" id="RU362091"/>
    </source>
</evidence>
<evidence type="ECO:0000256" key="6">
    <source>
        <dbReference type="ARBA" id="ARBA00022847"/>
    </source>
</evidence>
<evidence type="ECO:0000256" key="7">
    <source>
        <dbReference type="ARBA" id="ARBA00022989"/>
    </source>
</evidence>